<dbReference type="Gene3D" id="3.40.190.10">
    <property type="entry name" value="Periplasmic binding protein-like II"/>
    <property type="match status" value="2"/>
</dbReference>
<dbReference type="EMBL" id="CP045482">
    <property type="protein sequence ID" value="QGR20789.1"/>
    <property type="molecule type" value="Genomic_DNA"/>
</dbReference>
<dbReference type="PANTHER" id="PTHR30632">
    <property type="entry name" value="MOLYBDATE-BINDING PERIPLASMIC PROTEIN"/>
    <property type="match status" value="1"/>
</dbReference>
<evidence type="ECO:0000256" key="2">
    <source>
        <dbReference type="SAM" id="Phobius"/>
    </source>
</evidence>
<dbReference type="AlphaFoldDB" id="A0A650CSJ4"/>
<dbReference type="Proteomes" id="UP000474054">
    <property type="component" value="Unassembled WGS sequence"/>
</dbReference>
<comment type="similarity">
    <text evidence="1">Belongs to the bacterial solute-binding protein 1 family. WtpA subfamily.</text>
</comment>
<dbReference type="Pfam" id="PF13531">
    <property type="entry name" value="SBP_bac_11"/>
    <property type="match status" value="1"/>
</dbReference>
<organism evidence="4 5">
    <name type="scientific">Acidianus ambivalens</name>
    <name type="common">Desulfurolobus ambivalens</name>
    <dbReference type="NCBI Taxonomy" id="2283"/>
    <lineage>
        <taxon>Archaea</taxon>
        <taxon>Thermoproteota</taxon>
        <taxon>Thermoprotei</taxon>
        <taxon>Sulfolobales</taxon>
        <taxon>Sulfolobaceae</taxon>
        <taxon>Acidianus</taxon>
    </lineage>
</organism>
<sequence>MNKLVIIGIIIVAIVVIGAVAYLSLRTPTTTTKTPTTTTKKTQVIIYVADAYTKEACCLGKCFSSASGIPVVLPPKGGGSFALAREIGSGASVTVFMPVALSAVNDLGSNNPGWAIAFVSDQITIAYTNTSISSNPCAQKALSYAEDAIKTGNSTYWYKFYCILTSGKVKVGISNPNTDPAGFRAWINLEIAGYLFANNTYYFYDRMLSNHGNVTASNAAELVPDLESGAIQFLYIYRSAAVAKGLDYIQLPAKLNLGCYKCSSFYAMFNYTLNTGVVKGSPVYLFITIPKNTNNYNEAIDFVIYVIEHSSILKKFDLCPLQPAILFNSTAVPPQIASLLTEGKLIEGGTL</sequence>
<dbReference type="SUPFAM" id="SSF53850">
    <property type="entry name" value="Periplasmic binding protein-like II"/>
    <property type="match status" value="1"/>
</dbReference>
<reference evidence="3 6" key="1">
    <citation type="submission" date="2019-10" db="EMBL/GenBank/DDBJ databases">
        <title>Comparative genomics of sulfur disproportionating microorganisms.</title>
        <authorList>
            <person name="Ward L.M."/>
            <person name="Bertran E."/>
            <person name="Johnston D."/>
        </authorList>
    </citation>
    <scope>NUCLEOTIDE SEQUENCE [LARGE SCALE GENOMIC DNA]</scope>
    <source>
        <strain evidence="3 6">DSM 3772</strain>
    </source>
</reference>
<dbReference type="GO" id="GO:0030973">
    <property type="term" value="F:molybdate ion binding"/>
    <property type="evidence" value="ECO:0007669"/>
    <property type="project" value="TreeGrafter"/>
</dbReference>
<dbReference type="Proteomes" id="UP000426328">
    <property type="component" value="Chromosome"/>
</dbReference>
<keyword evidence="2" id="KW-1133">Transmembrane helix</keyword>
<dbReference type="KEGG" id="aamb:D1866_01195"/>
<dbReference type="GO" id="GO:0015689">
    <property type="term" value="P:molybdate ion transport"/>
    <property type="evidence" value="ECO:0007669"/>
    <property type="project" value="TreeGrafter"/>
</dbReference>
<protein>
    <submittedName>
        <fullName evidence="4">Molybdate ABC transporter substrate-binding protein</fullName>
    </submittedName>
</protein>
<dbReference type="GeneID" id="42778311"/>
<dbReference type="InterPro" id="IPR050682">
    <property type="entry name" value="ModA/WtpA"/>
</dbReference>
<dbReference type="PANTHER" id="PTHR30632:SF16">
    <property type="entry name" value="MOLYBDATE_TUNGSTATE-BINDING PROTEIN WTPA"/>
    <property type="match status" value="1"/>
</dbReference>
<evidence type="ECO:0000313" key="6">
    <source>
        <dbReference type="Proteomes" id="UP000474054"/>
    </source>
</evidence>
<evidence type="ECO:0000256" key="1">
    <source>
        <dbReference type="ARBA" id="ARBA00009438"/>
    </source>
</evidence>
<accession>A0A650CSJ4</accession>
<name>A0A650CSJ4_ACIAM</name>
<reference evidence="4 5" key="2">
    <citation type="submission" date="2019-10" db="EMBL/GenBank/DDBJ databases">
        <title>Genome Sequences from Six Type Strain Members of the Archaeal Family Sulfolobaceae: Acidianus ambivalens, Acidianus infernus, Metallosphaera prunae, Stygiolobus azoricus, Sulfolobus metallicus, and Sulfurisphaera ohwakuensis.</title>
        <authorList>
            <person name="Counts J.A."/>
            <person name="Kelly R.M."/>
        </authorList>
    </citation>
    <scope>NUCLEOTIDE SEQUENCE [LARGE SCALE GENOMIC DNA]</scope>
    <source>
        <strain evidence="4 5">LEI 10</strain>
    </source>
</reference>
<keyword evidence="2" id="KW-0472">Membrane</keyword>
<evidence type="ECO:0000313" key="4">
    <source>
        <dbReference type="EMBL" id="QGR20789.1"/>
    </source>
</evidence>
<evidence type="ECO:0000313" key="5">
    <source>
        <dbReference type="Proteomes" id="UP000426328"/>
    </source>
</evidence>
<proteinExistence type="inferred from homology"/>
<dbReference type="RefSeq" id="WP_152940843.1">
    <property type="nucleotide sequence ID" value="NZ_CP045482.1"/>
</dbReference>
<dbReference type="CDD" id="cd13540">
    <property type="entry name" value="PBP2_ModA_WtpA"/>
    <property type="match status" value="1"/>
</dbReference>
<feature type="transmembrane region" description="Helical" evidence="2">
    <location>
        <begin position="6"/>
        <end position="25"/>
    </location>
</feature>
<evidence type="ECO:0000313" key="3">
    <source>
        <dbReference type="EMBL" id="MQL55246.1"/>
    </source>
</evidence>
<gene>
    <name evidence="4" type="ORF">D1866_01195</name>
    <name evidence="3" type="ORF">GFB69_05660</name>
</gene>
<dbReference type="EMBL" id="WHYS01000001">
    <property type="protein sequence ID" value="MQL55246.1"/>
    <property type="molecule type" value="Genomic_DNA"/>
</dbReference>
<keyword evidence="2" id="KW-0812">Transmembrane</keyword>
<keyword evidence="5" id="KW-1185">Reference proteome</keyword>